<dbReference type="GO" id="GO:0020037">
    <property type="term" value="F:heme binding"/>
    <property type="evidence" value="ECO:0007669"/>
    <property type="project" value="InterPro"/>
</dbReference>
<evidence type="ECO:0000259" key="26">
    <source>
        <dbReference type="PROSITE" id="PS51384"/>
    </source>
</evidence>
<dbReference type="CDD" id="cd06184">
    <property type="entry name" value="flavohem_like_fad_nad_binding"/>
    <property type="match status" value="1"/>
</dbReference>
<dbReference type="SUPFAM" id="SSF46458">
    <property type="entry name" value="Globin-like"/>
    <property type="match status" value="1"/>
</dbReference>
<proteinExistence type="inferred from homology"/>
<comment type="catalytic activity">
    <reaction evidence="22">
        <text>2 nitric oxide + NADH + 2 O2 = 2 nitrate + NAD(+) + H(+)</text>
        <dbReference type="Rhea" id="RHEA:19469"/>
        <dbReference type="ChEBI" id="CHEBI:15378"/>
        <dbReference type="ChEBI" id="CHEBI:15379"/>
        <dbReference type="ChEBI" id="CHEBI:16480"/>
        <dbReference type="ChEBI" id="CHEBI:17632"/>
        <dbReference type="ChEBI" id="CHEBI:57540"/>
        <dbReference type="ChEBI" id="CHEBI:57945"/>
        <dbReference type="EC" id="1.14.12.17"/>
    </reaction>
</comment>
<dbReference type="InterPro" id="IPR008333">
    <property type="entry name" value="Cbr1-like_FAD-bd_dom"/>
</dbReference>
<evidence type="ECO:0000256" key="15">
    <source>
        <dbReference type="ARBA" id="ARBA00023002"/>
    </source>
</evidence>
<dbReference type="PANTHER" id="PTHR43396:SF3">
    <property type="entry name" value="FLAVOHEMOPROTEIN"/>
    <property type="match status" value="1"/>
</dbReference>
<evidence type="ECO:0000313" key="27">
    <source>
        <dbReference type="EMBL" id="EKB31027.1"/>
    </source>
</evidence>
<evidence type="ECO:0000259" key="25">
    <source>
        <dbReference type="PROSITE" id="PS01033"/>
    </source>
</evidence>
<dbReference type="CDD" id="cd14779">
    <property type="entry name" value="FHP_Ae-globin-like"/>
    <property type="match status" value="1"/>
</dbReference>
<evidence type="ECO:0000256" key="2">
    <source>
        <dbReference type="ARBA" id="ARBA00001974"/>
    </source>
</evidence>
<evidence type="ECO:0000256" key="5">
    <source>
        <dbReference type="ARBA" id="ARBA00012229"/>
    </source>
</evidence>
<keyword evidence="16" id="KW-0408">Iron</keyword>
<comment type="cofactor">
    <cofactor evidence="1">
        <name>heme b</name>
        <dbReference type="ChEBI" id="CHEBI:60344"/>
    </cofactor>
</comment>
<evidence type="ECO:0000256" key="21">
    <source>
        <dbReference type="ARBA" id="ARBA00033187"/>
    </source>
</evidence>
<dbReference type="GO" id="GO:0071949">
    <property type="term" value="F:FAD binding"/>
    <property type="evidence" value="ECO:0007669"/>
    <property type="project" value="TreeGrafter"/>
</dbReference>
<evidence type="ECO:0000256" key="18">
    <source>
        <dbReference type="ARBA" id="ARBA00025094"/>
    </source>
</evidence>
<evidence type="ECO:0000256" key="16">
    <source>
        <dbReference type="ARBA" id="ARBA00023004"/>
    </source>
</evidence>
<comment type="caution">
    <text evidence="27">The sequence shown here is derived from an EMBL/GenBank/DDBJ whole genome shotgun (WGS) entry which is preliminary data.</text>
</comment>
<dbReference type="SUPFAM" id="SSF52343">
    <property type="entry name" value="Ferredoxin reductase-like, C-terminal NADP-linked domain"/>
    <property type="match status" value="1"/>
</dbReference>
<feature type="domain" description="FAD-binding FR-type" evidence="26">
    <location>
        <begin position="152"/>
        <end position="264"/>
    </location>
</feature>
<evidence type="ECO:0000256" key="23">
    <source>
        <dbReference type="ARBA" id="ARBA00049433"/>
    </source>
</evidence>
<dbReference type="GO" id="GO:0005344">
    <property type="term" value="F:oxygen carrier activity"/>
    <property type="evidence" value="ECO:0007669"/>
    <property type="project" value="UniProtKB-KW"/>
</dbReference>
<dbReference type="PROSITE" id="PS01033">
    <property type="entry name" value="GLOBIN"/>
    <property type="match status" value="1"/>
</dbReference>
<dbReference type="RefSeq" id="WP_005435479.1">
    <property type="nucleotide sequence ID" value="NZ_JH815516.1"/>
</dbReference>
<evidence type="ECO:0000256" key="20">
    <source>
        <dbReference type="ARBA" id="ARBA00030929"/>
    </source>
</evidence>
<dbReference type="InterPro" id="IPR000971">
    <property type="entry name" value="Globin"/>
</dbReference>
<evidence type="ECO:0000256" key="12">
    <source>
        <dbReference type="ARBA" id="ARBA00022723"/>
    </source>
</evidence>
<evidence type="ECO:0000256" key="24">
    <source>
        <dbReference type="RuleBase" id="RU000356"/>
    </source>
</evidence>
<dbReference type="FunFam" id="2.40.30.10:FF:000034">
    <property type="entry name" value="Flavohemoprotein"/>
    <property type="match status" value="1"/>
</dbReference>
<dbReference type="InterPro" id="IPR009050">
    <property type="entry name" value="Globin-like_sf"/>
</dbReference>
<dbReference type="InterPro" id="IPR001433">
    <property type="entry name" value="OxRdtase_FAD/NAD-bd"/>
</dbReference>
<keyword evidence="14" id="KW-0521">NADP</keyword>
<dbReference type="Gene3D" id="2.40.30.10">
    <property type="entry name" value="Translation factors"/>
    <property type="match status" value="1"/>
</dbReference>
<dbReference type="InterPro" id="IPR017938">
    <property type="entry name" value="Riboflavin_synthase-like_b-brl"/>
</dbReference>
<gene>
    <name evidence="27" type="ORF">HMPREF9465_01410</name>
</gene>
<dbReference type="GO" id="GO:0046210">
    <property type="term" value="P:nitric oxide catabolic process"/>
    <property type="evidence" value="ECO:0007669"/>
    <property type="project" value="TreeGrafter"/>
</dbReference>
<dbReference type="OrthoDB" id="9801223at2"/>
<dbReference type="SUPFAM" id="SSF63380">
    <property type="entry name" value="Riboflavin synthase domain-like"/>
    <property type="match status" value="1"/>
</dbReference>
<keyword evidence="10 24" id="KW-0561">Oxygen transport</keyword>
<keyword evidence="13" id="KW-0274">FAD</keyword>
<evidence type="ECO:0000256" key="3">
    <source>
        <dbReference type="ARBA" id="ARBA00006401"/>
    </source>
</evidence>
<keyword evidence="28" id="KW-1185">Reference proteome</keyword>
<evidence type="ECO:0000256" key="22">
    <source>
        <dbReference type="ARBA" id="ARBA00048649"/>
    </source>
</evidence>
<dbReference type="PROSITE" id="PS51384">
    <property type="entry name" value="FAD_FR"/>
    <property type="match status" value="1"/>
</dbReference>
<evidence type="ECO:0000256" key="6">
    <source>
        <dbReference type="ARBA" id="ARBA00014637"/>
    </source>
</evidence>
<dbReference type="Pfam" id="PF00970">
    <property type="entry name" value="FAD_binding_6"/>
    <property type="match status" value="1"/>
</dbReference>
<dbReference type="AlphaFoldDB" id="K1JTI7"/>
<accession>K1JTI7</accession>
<dbReference type="HOGENOM" id="CLU_003827_12_0_4"/>
<dbReference type="GO" id="GO:0009636">
    <property type="term" value="P:response to toxic substance"/>
    <property type="evidence" value="ECO:0007669"/>
    <property type="project" value="UniProtKB-KW"/>
</dbReference>
<evidence type="ECO:0000256" key="7">
    <source>
        <dbReference type="ARBA" id="ARBA00022448"/>
    </source>
</evidence>
<evidence type="ECO:0000256" key="11">
    <source>
        <dbReference type="ARBA" id="ARBA00022630"/>
    </source>
</evidence>
<comment type="cofactor">
    <cofactor evidence="2">
        <name>FAD</name>
        <dbReference type="ChEBI" id="CHEBI:57692"/>
    </cofactor>
</comment>
<dbReference type="NCBIfam" id="NF009805">
    <property type="entry name" value="PRK13289.1"/>
    <property type="match status" value="1"/>
</dbReference>
<dbReference type="EC" id="1.14.12.17" evidence="5"/>
<dbReference type="PATRIC" id="fig|742823.3.peg.1399"/>
<dbReference type="GO" id="GO:0046872">
    <property type="term" value="F:metal ion binding"/>
    <property type="evidence" value="ECO:0007669"/>
    <property type="project" value="UniProtKB-KW"/>
</dbReference>
<evidence type="ECO:0000313" key="28">
    <source>
        <dbReference type="Proteomes" id="UP000005835"/>
    </source>
</evidence>
<keyword evidence="9 24" id="KW-0349">Heme</keyword>
<organism evidence="27 28">
    <name type="scientific">Sutterella wadsworthensis 2_1_59BFAA</name>
    <dbReference type="NCBI Taxonomy" id="742823"/>
    <lineage>
        <taxon>Bacteria</taxon>
        <taxon>Pseudomonadati</taxon>
        <taxon>Pseudomonadota</taxon>
        <taxon>Betaproteobacteria</taxon>
        <taxon>Burkholderiales</taxon>
        <taxon>Sutterellaceae</taxon>
        <taxon>Sutterella</taxon>
    </lineage>
</organism>
<dbReference type="GO" id="GO:0071500">
    <property type="term" value="P:cellular response to nitrosative stress"/>
    <property type="evidence" value="ECO:0007669"/>
    <property type="project" value="TreeGrafter"/>
</dbReference>
<keyword evidence="7 24" id="KW-0813">Transport</keyword>
<dbReference type="PRINTS" id="PR00406">
    <property type="entry name" value="CYTB5RDTASE"/>
</dbReference>
<dbReference type="Pfam" id="PF00175">
    <property type="entry name" value="NAD_binding_1"/>
    <property type="match status" value="1"/>
</dbReference>
<protein>
    <recommendedName>
        <fullName evidence="6">Flavohemoprotein</fullName>
        <ecNumber evidence="5">1.14.12.17</ecNumber>
    </recommendedName>
    <alternativeName>
        <fullName evidence="20">Flavohemoglobin</fullName>
    </alternativeName>
    <alternativeName>
        <fullName evidence="19">Hemoglobin-like protein</fullName>
    </alternativeName>
    <alternativeName>
        <fullName evidence="21">Nitric oxide dioxygenase</fullName>
    </alternativeName>
</protein>
<feature type="domain" description="Globin" evidence="25">
    <location>
        <begin position="1"/>
        <end position="138"/>
    </location>
</feature>
<evidence type="ECO:0000256" key="10">
    <source>
        <dbReference type="ARBA" id="ARBA00022621"/>
    </source>
</evidence>
<dbReference type="STRING" id="742823.HMPREF9465_01410"/>
<evidence type="ECO:0000256" key="8">
    <source>
        <dbReference type="ARBA" id="ARBA00022575"/>
    </source>
</evidence>
<comment type="catalytic activity">
    <reaction evidence="23">
        <text>2 nitric oxide + NADPH + 2 O2 = 2 nitrate + NADP(+) + H(+)</text>
        <dbReference type="Rhea" id="RHEA:19465"/>
        <dbReference type="ChEBI" id="CHEBI:15378"/>
        <dbReference type="ChEBI" id="CHEBI:15379"/>
        <dbReference type="ChEBI" id="CHEBI:16480"/>
        <dbReference type="ChEBI" id="CHEBI:17632"/>
        <dbReference type="ChEBI" id="CHEBI:57783"/>
        <dbReference type="ChEBI" id="CHEBI:58349"/>
        <dbReference type="EC" id="1.14.12.17"/>
    </reaction>
</comment>
<evidence type="ECO:0000256" key="19">
    <source>
        <dbReference type="ARBA" id="ARBA00030024"/>
    </source>
</evidence>
<comment type="similarity">
    <text evidence="4">Belongs to the globin family. Two-domain flavohemoproteins subfamily.</text>
</comment>
<dbReference type="InterPro" id="IPR039261">
    <property type="entry name" value="FNR_nucleotide-bd"/>
</dbReference>
<dbReference type="Pfam" id="PF00042">
    <property type="entry name" value="Globin"/>
    <property type="match status" value="1"/>
</dbReference>
<keyword evidence="15" id="KW-0560">Oxidoreductase</keyword>
<evidence type="ECO:0000256" key="17">
    <source>
        <dbReference type="ARBA" id="ARBA00023027"/>
    </source>
</evidence>
<evidence type="ECO:0000256" key="9">
    <source>
        <dbReference type="ARBA" id="ARBA00022617"/>
    </source>
</evidence>
<keyword evidence="17" id="KW-0520">NAD</keyword>
<evidence type="ECO:0000256" key="13">
    <source>
        <dbReference type="ARBA" id="ARBA00022827"/>
    </source>
</evidence>
<keyword evidence="8" id="KW-0216">Detoxification</keyword>
<comment type="function">
    <text evidence="18">Is involved in NO detoxification in an aerobic process, termed nitric oxide dioxygenase (NOD) reaction that utilizes O(2) and NAD(P)H to convert NO to nitrate, which protects the bacterium from various noxious nitrogen compounds. Therefore, plays a central role in the inducible response to nitrosative stress.</text>
</comment>
<dbReference type="eggNOG" id="COG1017">
    <property type="taxonomic scope" value="Bacteria"/>
</dbReference>
<sequence length="406" mass="43732">MLTPRQIEQVKATVPVLREHGVLLTTHFYRRMLEGNPELRNIFNQAHQARGRQQKALAEAVLAYAENIENPAVLLPAVKFIASKHATVGIRAEHYPIVGRHLLASIREVLGEAASDELLEAWGAAYGQLADLMIEVESGIYEAQANADGGWSGWRPFIVSRRVEETPDVVSLYLTPADGGKVPVWKPGQFVSVRAYLPELKLVQPRQYSLSAAPEDRSQLRISVKRIAAAGDAPAGLMSNHLHKCLKAGDTIDVSAPAGEFHLAEGTNPVFLAGAGIGVTPIFAMLESIARNTPERQVTFVQVARTASELVFVNEVREAAGKLKNAKLLAFVTQPAEADTTIKCPCVKLGARPSVEDIRALAPEADVDAYLCGPGDFMSGMRAALEAAGVPARQIHAEVFGTGSEA</sequence>
<evidence type="ECO:0000256" key="14">
    <source>
        <dbReference type="ARBA" id="ARBA00022857"/>
    </source>
</evidence>
<comment type="similarity">
    <text evidence="3">In the C-terminal section; belongs to the flavoprotein pyridine nucleotide cytochrome reductase family.</text>
</comment>
<reference evidence="27 28" key="1">
    <citation type="submission" date="2012-05" db="EMBL/GenBank/DDBJ databases">
        <title>The Genome Sequence of Sutterella wadsworthensis 2_1_59BFAA.</title>
        <authorList>
            <consortium name="The Broad Institute Genome Sequencing Platform"/>
            <person name="Earl A."/>
            <person name="Ward D."/>
            <person name="Feldgarden M."/>
            <person name="Gevers D."/>
            <person name="Daigneault M."/>
            <person name="Strauss J."/>
            <person name="Allen-Vercoe E."/>
            <person name="Walker B."/>
            <person name="Young S.K."/>
            <person name="Zeng Q."/>
            <person name="Gargeya S."/>
            <person name="Fitzgerald M."/>
            <person name="Haas B."/>
            <person name="Abouelleil A."/>
            <person name="Alvarado L."/>
            <person name="Arachchi H.M."/>
            <person name="Berlin A.M."/>
            <person name="Chapman S.B."/>
            <person name="Goldberg J."/>
            <person name="Griggs A."/>
            <person name="Gujja S."/>
            <person name="Hansen M."/>
            <person name="Howarth C."/>
            <person name="Imamovic A."/>
            <person name="Larimer J."/>
            <person name="McCowen C."/>
            <person name="Montmayeur A."/>
            <person name="Murphy C."/>
            <person name="Neiman D."/>
            <person name="Pearson M."/>
            <person name="Priest M."/>
            <person name="Roberts A."/>
            <person name="Saif S."/>
            <person name="Shea T."/>
            <person name="Sisk P."/>
            <person name="Sykes S."/>
            <person name="Wortman J."/>
            <person name="Nusbaum C."/>
            <person name="Birren B."/>
        </authorList>
    </citation>
    <scope>NUCLEOTIDE SEQUENCE [LARGE SCALE GENOMIC DNA]</scope>
    <source>
        <strain evidence="27 28">2_1_59BFAA</strain>
    </source>
</reference>
<dbReference type="FunFam" id="1.10.490.10:FF:000003">
    <property type="entry name" value="Flavohemoprotein"/>
    <property type="match status" value="1"/>
</dbReference>
<dbReference type="Gene3D" id="3.40.50.80">
    <property type="entry name" value="Nucleotide-binding domain of ferredoxin-NADP reductase (FNR) module"/>
    <property type="match status" value="1"/>
</dbReference>
<keyword evidence="12" id="KW-0479">Metal-binding</keyword>
<dbReference type="PANTHER" id="PTHR43396">
    <property type="entry name" value="FLAVOHEMOPROTEIN"/>
    <property type="match status" value="1"/>
</dbReference>
<dbReference type="Proteomes" id="UP000005835">
    <property type="component" value="Unassembled WGS sequence"/>
</dbReference>
<dbReference type="GO" id="GO:0019825">
    <property type="term" value="F:oxygen binding"/>
    <property type="evidence" value="ECO:0007669"/>
    <property type="project" value="InterPro"/>
</dbReference>
<dbReference type="eggNOG" id="COG1018">
    <property type="taxonomic scope" value="Bacteria"/>
</dbReference>
<dbReference type="EMBL" id="ADMG01000032">
    <property type="protein sequence ID" value="EKB31027.1"/>
    <property type="molecule type" value="Genomic_DNA"/>
</dbReference>
<dbReference type="GO" id="GO:0008941">
    <property type="term" value="F:nitric oxide dioxygenase NAD(P)H activity"/>
    <property type="evidence" value="ECO:0007669"/>
    <property type="project" value="UniProtKB-EC"/>
</dbReference>
<dbReference type="Gene3D" id="1.10.490.10">
    <property type="entry name" value="Globins"/>
    <property type="match status" value="1"/>
</dbReference>
<keyword evidence="11" id="KW-0285">Flavoprotein</keyword>
<name>K1JTI7_9BURK</name>
<dbReference type="InterPro" id="IPR012292">
    <property type="entry name" value="Globin/Proto"/>
</dbReference>
<evidence type="ECO:0000256" key="1">
    <source>
        <dbReference type="ARBA" id="ARBA00001970"/>
    </source>
</evidence>
<dbReference type="InterPro" id="IPR017927">
    <property type="entry name" value="FAD-bd_FR_type"/>
</dbReference>
<evidence type="ECO:0000256" key="4">
    <source>
        <dbReference type="ARBA" id="ARBA00008414"/>
    </source>
</evidence>